<evidence type="ECO:0000313" key="3">
    <source>
        <dbReference type="Proteomes" id="UP001165044"/>
    </source>
</evidence>
<dbReference type="EMBL" id="BSDC01000003">
    <property type="protein sequence ID" value="GLH68070.1"/>
    <property type="molecule type" value="Genomic_DNA"/>
</dbReference>
<comment type="caution">
    <text evidence="2">The sequence shown here is derived from an EMBL/GenBank/DDBJ whole genome shotgun (WGS) entry which is preliminary data.</text>
</comment>
<keyword evidence="3" id="KW-1185">Reference proteome</keyword>
<evidence type="ECO:0000313" key="2">
    <source>
        <dbReference type="EMBL" id="GLH68070.1"/>
    </source>
</evidence>
<accession>A0ABQ5Q110</accession>
<dbReference type="RefSeq" id="WP_285609735.1">
    <property type="nucleotide sequence ID" value="NZ_BSDC01000003.1"/>
</dbReference>
<name>A0ABQ5Q110_9BACT</name>
<gene>
    <name evidence="2" type="ORF">GETHED_24340</name>
</gene>
<sequence>MTIRSRTAQLDDASGELTLALAKLELEAAHGTPNKDEQIDFVRDLSRTALRTRIHPWRVRTIQAGILGLASLAGAAFLSDQVPGGTQVGQPVLLGLALLFFLLAGTCLAIYLRRRRRERGWQRREEEAVLAGQNILDEP</sequence>
<feature type="transmembrane region" description="Helical" evidence="1">
    <location>
        <begin position="91"/>
        <end position="112"/>
    </location>
</feature>
<feature type="transmembrane region" description="Helical" evidence="1">
    <location>
        <begin position="61"/>
        <end position="79"/>
    </location>
</feature>
<organism evidence="2 3">
    <name type="scientific">Geothrix edaphica</name>
    <dbReference type="NCBI Taxonomy" id="2927976"/>
    <lineage>
        <taxon>Bacteria</taxon>
        <taxon>Pseudomonadati</taxon>
        <taxon>Acidobacteriota</taxon>
        <taxon>Holophagae</taxon>
        <taxon>Holophagales</taxon>
        <taxon>Holophagaceae</taxon>
        <taxon>Geothrix</taxon>
    </lineage>
</organism>
<keyword evidence="1" id="KW-0812">Transmembrane</keyword>
<evidence type="ECO:0008006" key="4">
    <source>
        <dbReference type="Google" id="ProtNLM"/>
    </source>
</evidence>
<evidence type="ECO:0000256" key="1">
    <source>
        <dbReference type="SAM" id="Phobius"/>
    </source>
</evidence>
<proteinExistence type="predicted"/>
<keyword evidence="1" id="KW-0472">Membrane</keyword>
<dbReference type="Proteomes" id="UP001165044">
    <property type="component" value="Unassembled WGS sequence"/>
</dbReference>
<reference evidence="2" key="1">
    <citation type="journal article" date="2023" name="Antonie Van Leeuwenhoek">
        <title>Mesoterricola silvestris gen. nov., sp. nov., Mesoterricola sediminis sp. nov., Geothrix oryzae sp. nov., Geothrix edaphica sp. nov., Geothrix rubra sp. nov., and Geothrix limicola sp. nov., six novel members of Acidobacteriota isolated from soils.</title>
        <authorList>
            <person name="Itoh H."/>
            <person name="Sugisawa Y."/>
            <person name="Mise K."/>
            <person name="Xu Z."/>
            <person name="Kuniyasu M."/>
            <person name="Ushijima N."/>
            <person name="Kawano K."/>
            <person name="Kobayashi E."/>
            <person name="Shiratori Y."/>
            <person name="Masuda Y."/>
            <person name="Senoo K."/>
        </authorList>
    </citation>
    <scope>NUCLEOTIDE SEQUENCE</scope>
    <source>
        <strain evidence="2">Red802</strain>
    </source>
</reference>
<protein>
    <recommendedName>
        <fullName evidence="4">DUF3040 domain-containing protein</fullName>
    </recommendedName>
</protein>
<keyword evidence="1" id="KW-1133">Transmembrane helix</keyword>